<gene>
    <name evidence="2" type="ORF">HaLaN_27538</name>
</gene>
<feature type="region of interest" description="Disordered" evidence="1">
    <location>
        <begin position="68"/>
        <end position="139"/>
    </location>
</feature>
<comment type="caution">
    <text evidence="2">The sequence shown here is derived from an EMBL/GenBank/DDBJ whole genome shotgun (WGS) entry which is preliminary data.</text>
</comment>
<accession>A0A6A0A8D8</accession>
<feature type="compositionally biased region" description="Low complexity" evidence="1">
    <location>
        <begin position="125"/>
        <end position="139"/>
    </location>
</feature>
<organism evidence="2 3">
    <name type="scientific">Haematococcus lacustris</name>
    <name type="common">Green alga</name>
    <name type="synonym">Haematococcus pluvialis</name>
    <dbReference type="NCBI Taxonomy" id="44745"/>
    <lineage>
        <taxon>Eukaryota</taxon>
        <taxon>Viridiplantae</taxon>
        <taxon>Chlorophyta</taxon>
        <taxon>core chlorophytes</taxon>
        <taxon>Chlorophyceae</taxon>
        <taxon>CS clade</taxon>
        <taxon>Chlamydomonadales</taxon>
        <taxon>Haematococcaceae</taxon>
        <taxon>Haematococcus</taxon>
    </lineage>
</organism>
<name>A0A6A0A8D8_HAELA</name>
<dbReference type="AlphaFoldDB" id="A0A6A0A8D8"/>
<proteinExistence type="predicted"/>
<feature type="compositionally biased region" description="Polar residues" evidence="1">
    <location>
        <begin position="101"/>
        <end position="120"/>
    </location>
</feature>
<evidence type="ECO:0000313" key="2">
    <source>
        <dbReference type="EMBL" id="GFH28960.1"/>
    </source>
</evidence>
<evidence type="ECO:0000256" key="1">
    <source>
        <dbReference type="SAM" id="MobiDB-lite"/>
    </source>
</evidence>
<protein>
    <submittedName>
        <fullName evidence="2">Uncharacterized protein</fullName>
    </submittedName>
</protein>
<dbReference type="EMBL" id="BLLF01004121">
    <property type="protein sequence ID" value="GFH28960.1"/>
    <property type="molecule type" value="Genomic_DNA"/>
</dbReference>
<sequence>MAEVSMKRHGRANELVVFFGAAGIGTGGGWGADAVPRGTGQRRGRVVLVDEHLTSRACTTGHQACRLEAPSRAGGTPPAAPSLEPAARPASEGHVVVPDNGPTQAPTGPMQQPGSLTASSLRAWAQHSPASPAQQAHQG</sequence>
<keyword evidence="3" id="KW-1185">Reference proteome</keyword>
<dbReference type="Proteomes" id="UP000485058">
    <property type="component" value="Unassembled WGS sequence"/>
</dbReference>
<reference evidence="2 3" key="1">
    <citation type="submission" date="2020-02" db="EMBL/GenBank/DDBJ databases">
        <title>Draft genome sequence of Haematococcus lacustris strain NIES-144.</title>
        <authorList>
            <person name="Morimoto D."/>
            <person name="Nakagawa S."/>
            <person name="Yoshida T."/>
            <person name="Sawayama S."/>
        </authorList>
    </citation>
    <scope>NUCLEOTIDE SEQUENCE [LARGE SCALE GENOMIC DNA]</scope>
    <source>
        <strain evidence="2 3">NIES-144</strain>
    </source>
</reference>
<evidence type="ECO:0000313" key="3">
    <source>
        <dbReference type="Proteomes" id="UP000485058"/>
    </source>
</evidence>